<dbReference type="SMART" id="SM01060">
    <property type="entry name" value="Catalase"/>
    <property type="match status" value="1"/>
</dbReference>
<dbReference type="InterPro" id="IPR024168">
    <property type="entry name" value="Catalase_SrpA-type_pred"/>
</dbReference>
<dbReference type="Proteomes" id="UP000188318">
    <property type="component" value="Unassembled WGS sequence"/>
</dbReference>
<dbReference type="GO" id="GO:0042744">
    <property type="term" value="P:hydrogen peroxide catabolic process"/>
    <property type="evidence" value="ECO:0007669"/>
    <property type="project" value="TreeGrafter"/>
</dbReference>
<sequence length="328" mass="36047">MPLPTDPAIIETSQGLVDVLHGLFGSHPGQRPGKRTPPKQPNSHRYPLTPSEVHAKGILLKGTFEPTSEAAVLSAAPHFHRSSTPILARFSSSTGIPNLPDTDPNGNPRGLALRFMLEESPRHVHTDIITHSTPFFPAKDGPEALAFFRAFASGTMGSFLSTHPAALAFAQAEKPFPASFATETYFGVNAFKFVADDRKETFIRYRIIPIAGESYLDDEQVKAETDTYLYDDLSARLSTGPVTFDLVAQMAEDGDATDDCTVHWPNDRILVTLGRVRLESVVEDNLAEQKRIIFDPVPRVRGIEPSEDPLIETRAGVYLISGRERRTA</sequence>
<feature type="region of interest" description="Disordered" evidence="1">
    <location>
        <begin position="24"/>
        <end position="49"/>
    </location>
</feature>
<evidence type="ECO:0000256" key="1">
    <source>
        <dbReference type="SAM" id="MobiDB-lite"/>
    </source>
</evidence>
<gene>
    <name evidence="3" type="ORF">ASPCADRAFT_510755</name>
</gene>
<dbReference type="GO" id="GO:0004096">
    <property type="term" value="F:catalase activity"/>
    <property type="evidence" value="ECO:0007669"/>
    <property type="project" value="InterPro"/>
</dbReference>
<accession>A0A1R3R7Z5</accession>
<dbReference type="GO" id="GO:0005777">
    <property type="term" value="C:peroxisome"/>
    <property type="evidence" value="ECO:0007669"/>
    <property type="project" value="TreeGrafter"/>
</dbReference>
<dbReference type="CDD" id="cd08153">
    <property type="entry name" value="srpA_like"/>
    <property type="match status" value="1"/>
</dbReference>
<evidence type="ECO:0000259" key="2">
    <source>
        <dbReference type="SMART" id="SM01060"/>
    </source>
</evidence>
<dbReference type="Pfam" id="PF00199">
    <property type="entry name" value="Catalase"/>
    <property type="match status" value="1"/>
</dbReference>
<dbReference type="VEuPathDB" id="FungiDB:ASPCADRAFT_510755"/>
<dbReference type="PANTHER" id="PTHR11465">
    <property type="entry name" value="CATALASE"/>
    <property type="match status" value="1"/>
</dbReference>
<reference evidence="4" key="1">
    <citation type="journal article" date="2017" name="Genome Biol.">
        <title>Comparative genomics reveals high biological diversity and specific adaptations in the industrially and medically important fungal genus Aspergillus.</title>
        <authorList>
            <person name="de Vries R.P."/>
            <person name="Riley R."/>
            <person name="Wiebenga A."/>
            <person name="Aguilar-Osorio G."/>
            <person name="Amillis S."/>
            <person name="Uchima C.A."/>
            <person name="Anderluh G."/>
            <person name="Asadollahi M."/>
            <person name="Askin M."/>
            <person name="Barry K."/>
            <person name="Battaglia E."/>
            <person name="Bayram O."/>
            <person name="Benocci T."/>
            <person name="Braus-Stromeyer S.A."/>
            <person name="Caldana C."/>
            <person name="Canovas D."/>
            <person name="Cerqueira G.C."/>
            <person name="Chen F."/>
            <person name="Chen W."/>
            <person name="Choi C."/>
            <person name="Clum A."/>
            <person name="Dos Santos R.A."/>
            <person name="Damasio A.R."/>
            <person name="Diallinas G."/>
            <person name="Emri T."/>
            <person name="Fekete E."/>
            <person name="Flipphi M."/>
            <person name="Freyberg S."/>
            <person name="Gallo A."/>
            <person name="Gournas C."/>
            <person name="Habgood R."/>
            <person name="Hainaut M."/>
            <person name="Harispe M.L."/>
            <person name="Henrissat B."/>
            <person name="Hilden K.S."/>
            <person name="Hope R."/>
            <person name="Hossain A."/>
            <person name="Karabika E."/>
            <person name="Karaffa L."/>
            <person name="Karanyi Z."/>
            <person name="Krasevec N."/>
            <person name="Kuo A."/>
            <person name="Kusch H."/>
            <person name="LaButti K."/>
            <person name="Lagendijk E.L."/>
            <person name="Lapidus A."/>
            <person name="Levasseur A."/>
            <person name="Lindquist E."/>
            <person name="Lipzen A."/>
            <person name="Logrieco A.F."/>
            <person name="MacCabe A."/>
            <person name="Maekelae M.R."/>
            <person name="Malavazi I."/>
            <person name="Melin P."/>
            <person name="Meyer V."/>
            <person name="Mielnichuk N."/>
            <person name="Miskei M."/>
            <person name="Molnar A.P."/>
            <person name="Mule G."/>
            <person name="Ngan C.Y."/>
            <person name="Orejas M."/>
            <person name="Orosz E."/>
            <person name="Ouedraogo J.P."/>
            <person name="Overkamp K.M."/>
            <person name="Park H.-S."/>
            <person name="Perrone G."/>
            <person name="Piumi F."/>
            <person name="Punt P.J."/>
            <person name="Ram A.F."/>
            <person name="Ramon A."/>
            <person name="Rauscher S."/>
            <person name="Record E."/>
            <person name="Riano-Pachon D.M."/>
            <person name="Robert V."/>
            <person name="Roehrig J."/>
            <person name="Ruller R."/>
            <person name="Salamov A."/>
            <person name="Salih N.S."/>
            <person name="Samson R.A."/>
            <person name="Sandor E."/>
            <person name="Sanguinetti M."/>
            <person name="Schuetze T."/>
            <person name="Sepcic K."/>
            <person name="Shelest E."/>
            <person name="Sherlock G."/>
            <person name="Sophianopoulou V."/>
            <person name="Squina F.M."/>
            <person name="Sun H."/>
            <person name="Susca A."/>
            <person name="Todd R.B."/>
            <person name="Tsang A."/>
            <person name="Unkles S.E."/>
            <person name="van de Wiele N."/>
            <person name="van Rossen-Uffink D."/>
            <person name="Oliveira J.V."/>
            <person name="Vesth T.C."/>
            <person name="Visser J."/>
            <person name="Yu J.-H."/>
            <person name="Zhou M."/>
            <person name="Andersen M.R."/>
            <person name="Archer D.B."/>
            <person name="Baker S.E."/>
            <person name="Benoit I."/>
            <person name="Brakhage A.A."/>
            <person name="Braus G.H."/>
            <person name="Fischer R."/>
            <person name="Frisvad J.C."/>
            <person name="Goldman G.H."/>
            <person name="Houbraken J."/>
            <person name="Oakley B."/>
            <person name="Pocsi I."/>
            <person name="Scazzocchio C."/>
            <person name="Seiboth B."/>
            <person name="vanKuyk P.A."/>
            <person name="Wortman J."/>
            <person name="Dyer P.S."/>
            <person name="Grigoriev I.V."/>
        </authorList>
    </citation>
    <scope>NUCLEOTIDE SEQUENCE [LARGE SCALE GENOMIC DNA]</scope>
    <source>
        <strain evidence="4">ITEM 5010</strain>
    </source>
</reference>
<dbReference type="PROSITE" id="PS51402">
    <property type="entry name" value="CATALASE_3"/>
    <property type="match status" value="1"/>
</dbReference>
<dbReference type="Gene3D" id="2.40.180.10">
    <property type="entry name" value="Catalase core domain"/>
    <property type="match status" value="1"/>
</dbReference>
<dbReference type="PANTHER" id="PTHR11465:SF62">
    <property type="entry name" value="CATALASE T"/>
    <property type="match status" value="1"/>
</dbReference>
<dbReference type="EMBL" id="KV907516">
    <property type="protein sequence ID" value="OOF90588.1"/>
    <property type="molecule type" value="Genomic_DNA"/>
</dbReference>
<keyword evidence="4" id="KW-1185">Reference proteome</keyword>
<name>A0A1R3R7Z5_ASPC5</name>
<dbReference type="InterPro" id="IPR018028">
    <property type="entry name" value="Catalase"/>
</dbReference>
<dbReference type="OrthoDB" id="6880011at2759"/>
<dbReference type="GO" id="GO:0042542">
    <property type="term" value="P:response to hydrogen peroxide"/>
    <property type="evidence" value="ECO:0007669"/>
    <property type="project" value="TreeGrafter"/>
</dbReference>
<dbReference type="STRING" id="602072.A0A1R3R7Z5"/>
<organism evidence="3 4">
    <name type="scientific">Aspergillus carbonarius (strain ITEM 5010)</name>
    <dbReference type="NCBI Taxonomy" id="602072"/>
    <lineage>
        <taxon>Eukaryota</taxon>
        <taxon>Fungi</taxon>
        <taxon>Dikarya</taxon>
        <taxon>Ascomycota</taxon>
        <taxon>Pezizomycotina</taxon>
        <taxon>Eurotiomycetes</taxon>
        <taxon>Eurotiomycetidae</taxon>
        <taxon>Eurotiales</taxon>
        <taxon>Aspergillaceae</taxon>
        <taxon>Aspergillus</taxon>
        <taxon>Aspergillus subgen. Circumdati</taxon>
    </lineage>
</organism>
<evidence type="ECO:0000313" key="4">
    <source>
        <dbReference type="Proteomes" id="UP000188318"/>
    </source>
</evidence>
<dbReference type="SUPFAM" id="SSF56634">
    <property type="entry name" value="Heme-dependent catalase-like"/>
    <property type="match status" value="1"/>
</dbReference>
<dbReference type="AlphaFoldDB" id="A0A1R3R7Z5"/>
<dbReference type="GO" id="GO:0005739">
    <property type="term" value="C:mitochondrion"/>
    <property type="evidence" value="ECO:0007669"/>
    <property type="project" value="TreeGrafter"/>
</dbReference>
<dbReference type="OMA" id="KINHTKG"/>
<proteinExistence type="predicted"/>
<dbReference type="GO" id="GO:0020037">
    <property type="term" value="F:heme binding"/>
    <property type="evidence" value="ECO:0007669"/>
    <property type="project" value="InterPro"/>
</dbReference>
<dbReference type="PRINTS" id="PR00067">
    <property type="entry name" value="CATALASE"/>
</dbReference>
<evidence type="ECO:0000313" key="3">
    <source>
        <dbReference type="EMBL" id="OOF90588.1"/>
    </source>
</evidence>
<dbReference type="PIRSF" id="PIRSF000296">
    <property type="entry name" value="SrpA"/>
    <property type="match status" value="1"/>
</dbReference>
<protein>
    <recommendedName>
        <fullName evidence="2">Catalase core domain-containing protein</fullName>
    </recommendedName>
</protein>
<dbReference type="Gene3D" id="1.20.1280.120">
    <property type="match status" value="1"/>
</dbReference>
<feature type="domain" description="Catalase core" evidence="2">
    <location>
        <begin position="35"/>
        <end position="328"/>
    </location>
</feature>
<dbReference type="InterPro" id="IPR020835">
    <property type="entry name" value="Catalase_sf"/>
</dbReference>
<dbReference type="InterPro" id="IPR011614">
    <property type="entry name" value="Catalase_core"/>
</dbReference>